<feature type="transmembrane region" description="Helical" evidence="1">
    <location>
        <begin position="26"/>
        <end position="52"/>
    </location>
</feature>
<dbReference type="OrthoDB" id="9812349at2"/>
<feature type="transmembrane region" description="Helical" evidence="1">
    <location>
        <begin position="94"/>
        <end position="113"/>
    </location>
</feature>
<sequence length="124" mass="14012">MTFSDAIRTCLSKYTDFQGRAGRPEFWWWTLFVILAMIVAQIVDMVVIAPLFGLPDPATIEMQPISALVGLFLLIPGLAVSVRRLHDIDRTGWWLLLHFVPLIGVLVLLFFYIQPSHPGATRFG</sequence>
<name>A0A1U7JCL4_9HYPH</name>
<evidence type="ECO:0008006" key="4">
    <source>
        <dbReference type="Google" id="ProtNLM"/>
    </source>
</evidence>
<evidence type="ECO:0000313" key="3">
    <source>
        <dbReference type="Proteomes" id="UP000185783"/>
    </source>
</evidence>
<protein>
    <recommendedName>
        <fullName evidence="4">Inner membrane protein YhaH</fullName>
    </recommendedName>
</protein>
<dbReference type="AlphaFoldDB" id="A0A1U7JCL4"/>
<reference evidence="2 3" key="1">
    <citation type="submission" date="2016-03" db="EMBL/GenBank/DDBJ databases">
        <title>Genome sequence of Nesiotobacter sp. nov., a moderately halophilic alphaproteobacterium isolated from the Yellow Sea, China.</title>
        <authorList>
            <person name="Zhang G."/>
            <person name="Zhang R."/>
        </authorList>
    </citation>
    <scope>NUCLEOTIDE SEQUENCE [LARGE SCALE GENOMIC DNA]</scope>
    <source>
        <strain evidence="2 3">WB1-6</strain>
    </source>
</reference>
<organism evidence="2 3">
    <name type="scientific">Pseudovibrio exalbescens</name>
    <dbReference type="NCBI Taxonomy" id="197461"/>
    <lineage>
        <taxon>Bacteria</taxon>
        <taxon>Pseudomonadati</taxon>
        <taxon>Pseudomonadota</taxon>
        <taxon>Alphaproteobacteria</taxon>
        <taxon>Hyphomicrobiales</taxon>
        <taxon>Stappiaceae</taxon>
        <taxon>Pseudovibrio</taxon>
    </lineage>
</organism>
<accession>A0A1U7JCL4</accession>
<dbReference type="RefSeq" id="WP_028482434.1">
    <property type="nucleotide sequence ID" value="NZ_LVVZ01000041.1"/>
</dbReference>
<dbReference type="GO" id="GO:0005886">
    <property type="term" value="C:plasma membrane"/>
    <property type="evidence" value="ECO:0007669"/>
    <property type="project" value="TreeGrafter"/>
</dbReference>
<proteinExistence type="predicted"/>
<keyword evidence="1" id="KW-1133">Transmembrane helix</keyword>
<dbReference type="Pfam" id="PF05656">
    <property type="entry name" value="DUF805"/>
    <property type="match status" value="1"/>
</dbReference>
<gene>
    <name evidence="2" type="ORF">A3843_17170</name>
</gene>
<dbReference type="InterPro" id="IPR008523">
    <property type="entry name" value="DUF805"/>
</dbReference>
<dbReference type="EMBL" id="LVVZ01000041">
    <property type="protein sequence ID" value="OKL42412.1"/>
    <property type="molecule type" value="Genomic_DNA"/>
</dbReference>
<dbReference type="STRING" id="197461.A3843_17170"/>
<comment type="caution">
    <text evidence="2">The sequence shown here is derived from an EMBL/GenBank/DDBJ whole genome shotgun (WGS) entry which is preliminary data.</text>
</comment>
<evidence type="ECO:0000256" key="1">
    <source>
        <dbReference type="SAM" id="Phobius"/>
    </source>
</evidence>
<dbReference type="Proteomes" id="UP000185783">
    <property type="component" value="Unassembled WGS sequence"/>
</dbReference>
<evidence type="ECO:0000313" key="2">
    <source>
        <dbReference type="EMBL" id="OKL42412.1"/>
    </source>
</evidence>
<feature type="transmembrane region" description="Helical" evidence="1">
    <location>
        <begin position="64"/>
        <end position="82"/>
    </location>
</feature>
<dbReference type="PANTHER" id="PTHR34980:SF2">
    <property type="entry name" value="INNER MEMBRANE PROTEIN YHAH-RELATED"/>
    <property type="match status" value="1"/>
</dbReference>
<dbReference type="PANTHER" id="PTHR34980">
    <property type="entry name" value="INNER MEMBRANE PROTEIN-RELATED-RELATED"/>
    <property type="match status" value="1"/>
</dbReference>
<keyword evidence="1" id="KW-0812">Transmembrane</keyword>
<keyword evidence="1" id="KW-0472">Membrane</keyword>
<keyword evidence="3" id="KW-1185">Reference proteome</keyword>